<evidence type="ECO:0000256" key="1">
    <source>
        <dbReference type="ARBA" id="ARBA00012162"/>
    </source>
</evidence>
<feature type="domain" description="Tetrapyrrole biosynthesis uroporphyrinogen III synthase" evidence="8">
    <location>
        <begin position="266"/>
        <end position="491"/>
    </location>
</feature>
<keyword evidence="5" id="KW-0627">Porphyrin biosynthesis</keyword>
<dbReference type="RefSeq" id="WP_044296593.1">
    <property type="nucleotide sequence ID" value="NZ_JBHTNY010000047.1"/>
</dbReference>
<evidence type="ECO:0000313" key="9">
    <source>
        <dbReference type="EMBL" id="TLC98182.1"/>
    </source>
</evidence>
<dbReference type="InterPro" id="IPR050161">
    <property type="entry name" value="Siro_Cobalamin_biosynth"/>
</dbReference>
<dbReference type="Gene3D" id="3.40.1010.10">
    <property type="entry name" value="Cobalt-precorrin-4 Transmethylase, Domain 1"/>
    <property type="match status" value="1"/>
</dbReference>
<feature type="domain" description="Tetrapyrrole methylase" evidence="7">
    <location>
        <begin position="4"/>
        <end position="215"/>
    </location>
</feature>
<evidence type="ECO:0000256" key="5">
    <source>
        <dbReference type="ARBA" id="ARBA00023244"/>
    </source>
</evidence>
<dbReference type="SUPFAM" id="SSF69618">
    <property type="entry name" value="HemD-like"/>
    <property type="match status" value="1"/>
</dbReference>
<dbReference type="GO" id="GO:0004852">
    <property type="term" value="F:uroporphyrinogen-III synthase activity"/>
    <property type="evidence" value="ECO:0007669"/>
    <property type="project" value="InterPro"/>
</dbReference>
<keyword evidence="10" id="KW-1185">Reference proteome</keyword>
<dbReference type="NCBIfam" id="TIGR01469">
    <property type="entry name" value="cobA_cysG_Cterm"/>
    <property type="match status" value="1"/>
</dbReference>
<proteinExistence type="inferred from homology"/>
<gene>
    <name evidence="9" type="primary">nasF</name>
    <name evidence="9" type="ORF">DSM106044_04999</name>
</gene>
<dbReference type="PANTHER" id="PTHR45790:SF3">
    <property type="entry name" value="S-ADENOSYL-L-METHIONINE-DEPENDENT UROPORPHYRINOGEN III METHYLTRANSFERASE, CHLOROPLASTIC"/>
    <property type="match status" value="1"/>
</dbReference>
<dbReference type="FunFam" id="3.40.1010.10:FF:000001">
    <property type="entry name" value="Siroheme synthase"/>
    <property type="match status" value="1"/>
</dbReference>
<dbReference type="CDD" id="cd11642">
    <property type="entry name" value="SUMT"/>
    <property type="match status" value="1"/>
</dbReference>
<evidence type="ECO:0000256" key="3">
    <source>
        <dbReference type="ARBA" id="ARBA00022679"/>
    </source>
</evidence>
<evidence type="ECO:0000256" key="4">
    <source>
        <dbReference type="ARBA" id="ARBA00022691"/>
    </source>
</evidence>
<comment type="caution">
    <text evidence="9">The sequence shown here is derived from an EMBL/GenBank/DDBJ whole genome shotgun (WGS) entry which is preliminary data.</text>
</comment>
<dbReference type="FunFam" id="3.30.950.10:FF:000001">
    <property type="entry name" value="Siroheme synthase"/>
    <property type="match status" value="1"/>
</dbReference>
<dbReference type="InterPro" id="IPR003754">
    <property type="entry name" value="4pyrrol_synth_uPrphyn_synth"/>
</dbReference>
<evidence type="ECO:0000259" key="7">
    <source>
        <dbReference type="Pfam" id="PF00590"/>
    </source>
</evidence>
<dbReference type="EC" id="2.1.1.107" evidence="1"/>
<dbReference type="SUPFAM" id="SSF53790">
    <property type="entry name" value="Tetrapyrrole methylase"/>
    <property type="match status" value="1"/>
</dbReference>
<dbReference type="PROSITE" id="PS00840">
    <property type="entry name" value="SUMT_2"/>
    <property type="match status" value="1"/>
</dbReference>
<sequence length="503" mass="54844">MAGKVWLVGAGPSDPGLFTIKGKRVLEEAEVVVYDALVGQGVLGMIPSSAKLIDVGKRANRHTMPQEEINQVLVKEALGGKKVVRLKGGDPFLFGRGGEELELLKKNGIPYEVVPGVTSALSVPAYNGIPVTHRDFCSSLHIITGHKRQGQPYDIDFEALVRTRGTLVFLMGVSSLGDICRGLMDAGMNGDMPAAILQKGTTARQKRIVATVADLEKEVELQGIETPAIIVVGKVCALADEFSWFEDLPLAGNKILVTRPKQLMSVMSEKLRKKGAEVLELPAIRTEPVRTNEKLKKCLRDMKQYQWVVFTSPTGVQVFFDKLKEEKIDIRSLAETKIAVIGQGTGKALEDRGFYADLMPEIYDGKTLGAALAKECTGTEKILIPRARMGSQELLAELKTVKGVQIQDVATYDTVYETQELIDEQKEFKQGNIDYAVFTSASTVRGFSQAVKNIDYTKVKAVCIGKQTAAAAAELGMQTAVARMATMDSVVECLEELCSTERV</sequence>
<evidence type="ECO:0000256" key="2">
    <source>
        <dbReference type="ARBA" id="ARBA00022603"/>
    </source>
</evidence>
<reference evidence="9 10" key="1">
    <citation type="journal article" date="2019" name="Anaerobe">
        <title>Detection of Robinsoniella peoriensis in multiple bone samples of a trauma patient.</title>
        <authorList>
            <person name="Schrottner P."/>
            <person name="Hartwich K."/>
            <person name="Bunk B."/>
            <person name="Schober I."/>
            <person name="Helbig S."/>
            <person name="Rudolph W.W."/>
            <person name="Gunzer F."/>
        </authorList>
    </citation>
    <scope>NUCLEOTIDE SEQUENCE [LARGE SCALE GENOMIC DNA]</scope>
    <source>
        <strain evidence="9 10">DSM 106044</strain>
    </source>
</reference>
<dbReference type="EMBL" id="QGQD01000103">
    <property type="protein sequence ID" value="TLC98182.1"/>
    <property type="molecule type" value="Genomic_DNA"/>
</dbReference>
<dbReference type="InterPro" id="IPR003043">
    <property type="entry name" value="Uropor_MeTrfase_CS"/>
</dbReference>
<dbReference type="NCBIfam" id="NF004790">
    <property type="entry name" value="PRK06136.1"/>
    <property type="match status" value="1"/>
</dbReference>
<keyword evidence="4" id="KW-0949">S-adenosyl-L-methionine</keyword>
<comment type="similarity">
    <text evidence="6">Belongs to the precorrin methyltransferase family.</text>
</comment>
<name>A0A4U8Q2Q7_9FIRM</name>
<organism evidence="9 10">
    <name type="scientific">Robinsoniella peoriensis</name>
    <dbReference type="NCBI Taxonomy" id="180332"/>
    <lineage>
        <taxon>Bacteria</taxon>
        <taxon>Bacillati</taxon>
        <taxon>Bacillota</taxon>
        <taxon>Clostridia</taxon>
        <taxon>Lachnospirales</taxon>
        <taxon>Lachnospiraceae</taxon>
        <taxon>Robinsoniella</taxon>
    </lineage>
</organism>
<dbReference type="Proteomes" id="UP000306509">
    <property type="component" value="Unassembled WGS sequence"/>
</dbReference>
<evidence type="ECO:0000259" key="8">
    <source>
        <dbReference type="Pfam" id="PF02602"/>
    </source>
</evidence>
<dbReference type="STRING" id="180332.GCA_000797495_02523"/>
<dbReference type="AlphaFoldDB" id="A0A4U8Q2Q7"/>
<evidence type="ECO:0000256" key="6">
    <source>
        <dbReference type="RuleBase" id="RU003960"/>
    </source>
</evidence>
<dbReference type="Gene3D" id="3.30.950.10">
    <property type="entry name" value="Methyltransferase, Cobalt-precorrin-4 Transmethylase, Domain 2"/>
    <property type="match status" value="1"/>
</dbReference>
<dbReference type="GO" id="GO:0019354">
    <property type="term" value="P:siroheme biosynthetic process"/>
    <property type="evidence" value="ECO:0007669"/>
    <property type="project" value="InterPro"/>
</dbReference>
<dbReference type="GO" id="GO:0004851">
    <property type="term" value="F:uroporphyrin-III C-methyltransferase activity"/>
    <property type="evidence" value="ECO:0007669"/>
    <property type="project" value="UniProtKB-EC"/>
</dbReference>
<dbReference type="InterPro" id="IPR014776">
    <property type="entry name" value="4pyrrole_Mease_sub2"/>
</dbReference>
<dbReference type="InterPro" id="IPR035996">
    <property type="entry name" value="4pyrrol_Methylase_sf"/>
</dbReference>
<dbReference type="PANTHER" id="PTHR45790">
    <property type="entry name" value="SIROHEME SYNTHASE-RELATED"/>
    <property type="match status" value="1"/>
</dbReference>
<dbReference type="Pfam" id="PF00590">
    <property type="entry name" value="TP_methylase"/>
    <property type="match status" value="1"/>
</dbReference>
<accession>A0A4U8Q2Q7</accession>
<dbReference type="InterPro" id="IPR006366">
    <property type="entry name" value="CobA/CysG_C"/>
</dbReference>
<dbReference type="Pfam" id="PF02602">
    <property type="entry name" value="HEM4"/>
    <property type="match status" value="1"/>
</dbReference>
<dbReference type="InterPro" id="IPR000878">
    <property type="entry name" value="4pyrrol_Mease"/>
</dbReference>
<keyword evidence="2 6" id="KW-0489">Methyltransferase</keyword>
<evidence type="ECO:0000313" key="10">
    <source>
        <dbReference type="Proteomes" id="UP000306509"/>
    </source>
</evidence>
<dbReference type="Gene3D" id="3.40.50.10090">
    <property type="match status" value="2"/>
</dbReference>
<dbReference type="GO" id="GO:0032259">
    <property type="term" value="P:methylation"/>
    <property type="evidence" value="ECO:0007669"/>
    <property type="project" value="UniProtKB-KW"/>
</dbReference>
<protein>
    <recommendedName>
        <fullName evidence="1">uroporphyrinogen-III C-methyltransferase</fullName>
        <ecNumber evidence="1">2.1.1.107</ecNumber>
    </recommendedName>
</protein>
<keyword evidence="3 6" id="KW-0808">Transferase</keyword>
<dbReference type="InterPro" id="IPR036108">
    <property type="entry name" value="4pyrrol_syn_uPrphyn_synt_sf"/>
</dbReference>
<dbReference type="CDD" id="cd06578">
    <property type="entry name" value="HemD"/>
    <property type="match status" value="1"/>
</dbReference>
<dbReference type="InterPro" id="IPR014777">
    <property type="entry name" value="4pyrrole_Mease_sub1"/>
</dbReference>